<keyword evidence="2" id="KW-0378">Hydrolase</keyword>
<evidence type="ECO:0000259" key="3">
    <source>
        <dbReference type="Pfam" id="PF08450"/>
    </source>
</evidence>
<evidence type="ECO:0000256" key="2">
    <source>
        <dbReference type="ARBA" id="ARBA00022801"/>
    </source>
</evidence>
<accession>A0A0M2T356</accession>
<keyword evidence="5" id="KW-1185">Reference proteome</keyword>
<comment type="caution">
    <text evidence="4">The sequence shown here is derived from an EMBL/GenBank/DDBJ whole genome shotgun (WGS) entry which is preliminary data.</text>
</comment>
<dbReference type="AlphaFoldDB" id="A0A0M2T356"/>
<dbReference type="PATRIC" id="fig|1408103.3.peg.1109"/>
<protein>
    <submittedName>
        <fullName evidence="4">Gluconolactonase</fullName>
    </submittedName>
</protein>
<name>A0A0M2T356_9BACI</name>
<dbReference type="PANTHER" id="PTHR47572:SF4">
    <property type="entry name" value="LACTONASE DRP35"/>
    <property type="match status" value="1"/>
</dbReference>
<dbReference type="EMBL" id="LAYY01000004">
    <property type="protein sequence ID" value="KKK39250.1"/>
    <property type="molecule type" value="Genomic_DNA"/>
</dbReference>
<proteinExistence type="inferred from homology"/>
<dbReference type="InterPro" id="IPR011042">
    <property type="entry name" value="6-blade_b-propeller_TolB-like"/>
</dbReference>
<organism evidence="4 5">
    <name type="scientific">Mesobacillus campisalis</name>
    <dbReference type="NCBI Taxonomy" id="1408103"/>
    <lineage>
        <taxon>Bacteria</taxon>
        <taxon>Bacillati</taxon>
        <taxon>Bacillota</taxon>
        <taxon>Bacilli</taxon>
        <taxon>Bacillales</taxon>
        <taxon>Bacillaceae</taxon>
        <taxon>Mesobacillus</taxon>
    </lineage>
</organism>
<dbReference type="Pfam" id="PF08450">
    <property type="entry name" value="SGL"/>
    <property type="match status" value="1"/>
</dbReference>
<feature type="domain" description="SMP-30/Gluconolactonase/LRE-like region" evidence="3">
    <location>
        <begin position="75"/>
        <end position="311"/>
    </location>
</feature>
<dbReference type="PANTHER" id="PTHR47572">
    <property type="entry name" value="LIPOPROTEIN-RELATED"/>
    <property type="match status" value="1"/>
</dbReference>
<dbReference type="GO" id="GO:0016787">
    <property type="term" value="F:hydrolase activity"/>
    <property type="evidence" value="ECO:0007669"/>
    <property type="project" value="UniProtKB-KW"/>
</dbReference>
<dbReference type="Gene3D" id="2.120.10.30">
    <property type="entry name" value="TolB, C-terminal domain"/>
    <property type="match status" value="1"/>
</dbReference>
<reference evidence="4 5" key="1">
    <citation type="submission" date="2015-04" db="EMBL/GenBank/DDBJ databases">
        <title>Taxonomic description and genome sequence of Bacillus campisalis sp. nov., a novel member of the genus Bacillus isolated from solar saltern.</title>
        <authorList>
            <person name="Mathan Kumar R."/>
            <person name="Kaur G."/>
            <person name="Kumar A."/>
            <person name="Singh N.K."/>
            <person name="Kaur N."/>
            <person name="Kumar N."/>
            <person name="Mayilraj S."/>
        </authorList>
    </citation>
    <scope>NUCLEOTIDE SEQUENCE [LARGE SCALE GENOMIC DNA]</scope>
    <source>
        <strain evidence="4 5">SA2-6</strain>
    </source>
</reference>
<evidence type="ECO:0000313" key="4">
    <source>
        <dbReference type="EMBL" id="KKK39250.1"/>
    </source>
</evidence>
<evidence type="ECO:0000313" key="5">
    <source>
        <dbReference type="Proteomes" id="UP000034166"/>
    </source>
</evidence>
<comment type="similarity">
    <text evidence="1">Belongs to the SMP-30/CGR1 family.</text>
</comment>
<evidence type="ECO:0000256" key="1">
    <source>
        <dbReference type="ARBA" id="ARBA00008853"/>
    </source>
</evidence>
<gene>
    <name evidence="4" type="ORF">WQ57_04930</name>
</gene>
<dbReference type="InterPro" id="IPR051262">
    <property type="entry name" value="SMP-30/CGR1_Lactonase"/>
</dbReference>
<dbReference type="OrthoDB" id="2633250at2"/>
<dbReference type="InterPro" id="IPR013658">
    <property type="entry name" value="SGL"/>
</dbReference>
<dbReference type="Proteomes" id="UP000034166">
    <property type="component" value="Unassembled WGS sequence"/>
</dbReference>
<sequence>MTNHKKEEFRKVRKRSLVIAVLFALFFVTATIAGAKALYETKSVPKGERHNIKEIIPAKAKWEKVVTGNGGFMEGINFDRKGNIWMVSPMTGELLTVKNGKVVSVANYKGPVGAKFHKDGRLFMTDLSGVIQAYDPATGKSSIIVDSYKGKPLNGLNDLVFDKDGGLYFTEPMGSSATHPVGRVFYLPPNSKEPVLFAENIAYPNGVAISADGLRVYISEFGKNRVLSVPAKNAPPSPETPFVFGQYEGGIGPDGLAVDTEGNLYIAHFQAGEIIVQDASGFKYGIIRLPEGAGTFTTNLAFHDGYLYITESSKNEVWRIPVNKKGLTPYGLQ</sequence>
<dbReference type="SUPFAM" id="SSF63829">
    <property type="entry name" value="Calcium-dependent phosphotriesterase"/>
    <property type="match status" value="1"/>
</dbReference>